<evidence type="ECO:0000256" key="1">
    <source>
        <dbReference type="SAM" id="MobiDB-lite"/>
    </source>
</evidence>
<dbReference type="Proteomes" id="UP000030651">
    <property type="component" value="Unassembled WGS sequence"/>
</dbReference>
<dbReference type="AlphaFoldDB" id="W3X4K1"/>
<dbReference type="RefSeq" id="XP_007832764.1">
    <property type="nucleotide sequence ID" value="XM_007834573.1"/>
</dbReference>
<proteinExistence type="predicted"/>
<protein>
    <submittedName>
        <fullName evidence="2">Uncharacterized protein</fullName>
    </submittedName>
</protein>
<organism evidence="2 3">
    <name type="scientific">Pestalotiopsis fici (strain W106-1 / CGMCC3.15140)</name>
    <dbReference type="NCBI Taxonomy" id="1229662"/>
    <lineage>
        <taxon>Eukaryota</taxon>
        <taxon>Fungi</taxon>
        <taxon>Dikarya</taxon>
        <taxon>Ascomycota</taxon>
        <taxon>Pezizomycotina</taxon>
        <taxon>Sordariomycetes</taxon>
        <taxon>Xylariomycetidae</taxon>
        <taxon>Amphisphaeriales</taxon>
        <taxon>Sporocadaceae</taxon>
        <taxon>Pestalotiopsis</taxon>
    </lineage>
</organism>
<gene>
    <name evidence="2" type="ORF">PFICI_05992</name>
</gene>
<dbReference type="InParanoid" id="W3X4K1"/>
<dbReference type="GeneID" id="19271005"/>
<name>W3X4K1_PESFW</name>
<keyword evidence="3" id="KW-1185">Reference proteome</keyword>
<reference evidence="3" key="1">
    <citation type="journal article" date="2015" name="BMC Genomics">
        <title>Genomic and transcriptomic analysis of the endophytic fungus Pestalotiopsis fici reveals its lifestyle and high potential for synthesis of natural products.</title>
        <authorList>
            <person name="Wang X."/>
            <person name="Zhang X."/>
            <person name="Liu L."/>
            <person name="Xiang M."/>
            <person name="Wang W."/>
            <person name="Sun X."/>
            <person name="Che Y."/>
            <person name="Guo L."/>
            <person name="Liu G."/>
            <person name="Guo L."/>
            <person name="Wang C."/>
            <person name="Yin W.B."/>
            <person name="Stadler M."/>
            <person name="Zhang X."/>
            <person name="Liu X."/>
        </authorList>
    </citation>
    <scope>NUCLEOTIDE SEQUENCE [LARGE SCALE GENOMIC DNA]</scope>
    <source>
        <strain evidence="3">W106-1 / CGMCC3.15140</strain>
    </source>
</reference>
<evidence type="ECO:0000313" key="2">
    <source>
        <dbReference type="EMBL" id="ETS80990.1"/>
    </source>
</evidence>
<dbReference type="HOGENOM" id="CLU_1678537_0_0_1"/>
<accession>W3X4K1</accession>
<dbReference type="KEGG" id="pfy:PFICI_05992"/>
<feature type="region of interest" description="Disordered" evidence="1">
    <location>
        <begin position="137"/>
        <end position="157"/>
    </location>
</feature>
<dbReference type="EMBL" id="KI912112">
    <property type="protein sequence ID" value="ETS80990.1"/>
    <property type="molecule type" value="Genomic_DNA"/>
</dbReference>
<evidence type="ECO:0000313" key="3">
    <source>
        <dbReference type="Proteomes" id="UP000030651"/>
    </source>
</evidence>
<feature type="compositionally biased region" description="Acidic residues" evidence="1">
    <location>
        <begin position="142"/>
        <end position="157"/>
    </location>
</feature>
<sequence length="157" mass="16815">MGSNAPPSLRVPLSIGIKVCVDCKDIKATCKPLPQVAVQSLIAALATADAVDDKDEQSVHVFTTAITNCRRKLKAEAVTMKEASTAPAATTAPVAETVPLAKLIPSAMSSPDYASEFLEIGRRIADALEAIHHVKKARWDSEQQEEEDAEYIPSDSE</sequence>